<organism evidence="1 2">
    <name type="scientific">Succinatimonas hippei (strain DSM 22608 / JCM 16073 / KCTC 15190 / YIT 12066)</name>
    <dbReference type="NCBI Taxonomy" id="762983"/>
    <lineage>
        <taxon>Bacteria</taxon>
        <taxon>Pseudomonadati</taxon>
        <taxon>Pseudomonadota</taxon>
        <taxon>Gammaproteobacteria</taxon>
        <taxon>Aeromonadales</taxon>
        <taxon>Succinivibrionaceae</taxon>
        <taxon>Succinatimonas</taxon>
    </lineage>
</organism>
<evidence type="ECO:0000313" key="1">
    <source>
        <dbReference type="EMBL" id="EFY07397.1"/>
    </source>
</evidence>
<name>E8LJC6_SUCHY</name>
<dbReference type="EMBL" id="AEVO01000036">
    <property type="protein sequence ID" value="EFY07397.1"/>
    <property type="molecule type" value="Genomic_DNA"/>
</dbReference>
<proteinExistence type="predicted"/>
<protein>
    <submittedName>
        <fullName evidence="1">Uncharacterized protein</fullName>
    </submittedName>
</protein>
<sequence length="39" mass="4489">MFSNQLPLFSWTKNNQTITTMMMQLLSSIKIKTASAIIR</sequence>
<reference evidence="1 2" key="1">
    <citation type="submission" date="2011-01" db="EMBL/GenBank/DDBJ databases">
        <authorList>
            <person name="Weinstock G."/>
            <person name="Sodergren E."/>
            <person name="Clifton S."/>
            <person name="Fulton L."/>
            <person name="Fulton B."/>
            <person name="Courtney L."/>
            <person name="Fronick C."/>
            <person name="Harrison M."/>
            <person name="Strong C."/>
            <person name="Farmer C."/>
            <person name="Delahaunty K."/>
            <person name="Markovic C."/>
            <person name="Hall O."/>
            <person name="Minx P."/>
            <person name="Tomlinson C."/>
            <person name="Mitreva M."/>
            <person name="Hou S."/>
            <person name="Chen J."/>
            <person name="Wollam A."/>
            <person name="Pepin K.H."/>
            <person name="Johnson M."/>
            <person name="Bhonagiri V."/>
            <person name="Zhang X."/>
            <person name="Suruliraj S."/>
            <person name="Warren W."/>
            <person name="Chinwalla A."/>
            <person name="Mardis E.R."/>
            <person name="Wilson R.K."/>
        </authorList>
    </citation>
    <scope>NUCLEOTIDE SEQUENCE [LARGE SCALE GENOMIC DNA]</scope>
    <source>
        <strain evidence="2">DSM 22608 / JCM 16073 / KCTC 15190 / YIT 12066</strain>
    </source>
</reference>
<dbReference type="AlphaFoldDB" id="E8LJC6"/>
<dbReference type="Proteomes" id="UP000018458">
    <property type="component" value="Unassembled WGS sequence"/>
</dbReference>
<accession>E8LJC6</accession>
<keyword evidence="2" id="KW-1185">Reference proteome</keyword>
<evidence type="ECO:0000313" key="2">
    <source>
        <dbReference type="Proteomes" id="UP000018458"/>
    </source>
</evidence>
<comment type="caution">
    <text evidence="1">The sequence shown here is derived from an EMBL/GenBank/DDBJ whole genome shotgun (WGS) entry which is preliminary data.</text>
</comment>
<gene>
    <name evidence="1" type="ORF">HMPREF9444_00765</name>
</gene>
<dbReference type="HOGENOM" id="CLU_3318065_0_0_6"/>